<evidence type="ECO:0000313" key="2">
    <source>
        <dbReference type="EMBL" id="NKE66719.1"/>
    </source>
</evidence>
<dbReference type="RefSeq" id="WP_168107844.1">
    <property type="nucleotide sequence ID" value="NZ_VTOX01000004.1"/>
</dbReference>
<reference evidence="2 3" key="1">
    <citation type="journal article" date="2020" name="Nature">
        <title>Bacterial chemolithoautotrophy via manganese oxidation.</title>
        <authorList>
            <person name="Yu H."/>
            <person name="Leadbetter J.R."/>
        </authorList>
    </citation>
    <scope>NUCLEOTIDE SEQUENCE [LARGE SCALE GENOMIC DNA]</scope>
    <source>
        <strain evidence="2 3">RBP-1</strain>
    </source>
</reference>
<feature type="region of interest" description="Disordered" evidence="1">
    <location>
        <begin position="131"/>
        <end position="174"/>
    </location>
</feature>
<feature type="compositionally biased region" description="Basic and acidic residues" evidence="1">
    <location>
        <begin position="226"/>
        <end position="235"/>
    </location>
</feature>
<feature type="compositionally biased region" description="Polar residues" evidence="1">
    <location>
        <begin position="238"/>
        <end position="247"/>
    </location>
</feature>
<gene>
    <name evidence="2" type="ORF">RAMLITH_12870</name>
</gene>
<dbReference type="AlphaFoldDB" id="A0A7X6DGH2"/>
<feature type="region of interest" description="Disordered" evidence="1">
    <location>
        <begin position="1"/>
        <end position="40"/>
    </location>
</feature>
<keyword evidence="3" id="KW-1185">Reference proteome</keyword>
<proteinExistence type="predicted"/>
<protein>
    <submittedName>
        <fullName evidence="2">Uncharacterized protein</fullName>
    </submittedName>
</protein>
<comment type="caution">
    <text evidence="2">The sequence shown here is derived from an EMBL/GenBank/DDBJ whole genome shotgun (WGS) entry which is preliminary data.</text>
</comment>
<dbReference type="Proteomes" id="UP000521868">
    <property type="component" value="Unassembled WGS sequence"/>
</dbReference>
<sequence length="247" mass="25744">MSLFNWLSREKQTKAPAETGAVPAEPARGTPAAPGAPRKTDRMARRELLYSVVRESMARAGVLSASYRFKVLSLDAAGRQFLVMVDLASSERAGPELLCDIEAVVTQRAKSRHDLVVSGVYWRRSDQVGAAARPAAGRQPARGAAAAQPSQPAELLSDSPPSIPAPQQPATAGSFDPIEEDELAALRAALANGLGGASPPARAPARPAATSQAGAEPAASGFPDTVVRRDTDTRGRTLSSTQAGDLN</sequence>
<evidence type="ECO:0000256" key="1">
    <source>
        <dbReference type="SAM" id="MobiDB-lite"/>
    </source>
</evidence>
<evidence type="ECO:0000313" key="3">
    <source>
        <dbReference type="Proteomes" id="UP000521868"/>
    </source>
</evidence>
<dbReference type="EMBL" id="VTOX01000004">
    <property type="protein sequence ID" value="NKE66719.1"/>
    <property type="molecule type" value="Genomic_DNA"/>
</dbReference>
<feature type="compositionally biased region" description="Low complexity" evidence="1">
    <location>
        <begin position="193"/>
        <end position="215"/>
    </location>
</feature>
<feature type="compositionally biased region" description="Low complexity" evidence="1">
    <location>
        <begin position="23"/>
        <end position="37"/>
    </location>
</feature>
<feature type="compositionally biased region" description="Low complexity" evidence="1">
    <location>
        <begin position="131"/>
        <end position="153"/>
    </location>
</feature>
<accession>A0A7X6DGH2</accession>
<feature type="region of interest" description="Disordered" evidence="1">
    <location>
        <begin position="193"/>
        <end position="247"/>
    </location>
</feature>
<name>A0A7X6DGH2_9BURK</name>
<organism evidence="2 3">
    <name type="scientific">Ramlibacter lithotrophicus</name>
    <dbReference type="NCBI Taxonomy" id="2606681"/>
    <lineage>
        <taxon>Bacteria</taxon>
        <taxon>Pseudomonadati</taxon>
        <taxon>Pseudomonadota</taxon>
        <taxon>Betaproteobacteria</taxon>
        <taxon>Burkholderiales</taxon>
        <taxon>Comamonadaceae</taxon>
        <taxon>Ramlibacter</taxon>
    </lineage>
</organism>